<dbReference type="Proteomes" id="UP001590951">
    <property type="component" value="Unassembled WGS sequence"/>
</dbReference>
<gene>
    <name evidence="1" type="ORF">ABVK25_004930</name>
</gene>
<evidence type="ECO:0000313" key="2">
    <source>
        <dbReference type="Proteomes" id="UP001590951"/>
    </source>
</evidence>
<proteinExistence type="predicted"/>
<dbReference type="EMBL" id="JBHFEH010000014">
    <property type="protein sequence ID" value="KAL2054627.1"/>
    <property type="molecule type" value="Genomic_DNA"/>
</dbReference>
<sequence>MQPSSSTAYFIEGSFMYVDVFYSPRHLIFTTVCMARYADSTFYYRYLEVSQGILSPYAPGGDSSSGYIENILNYKWSAQQVLYKAAPILSGKHIYSGGVHRGYYSSGDVLNGDQKMLLS</sequence>
<reference evidence="1 2" key="1">
    <citation type="submission" date="2024-09" db="EMBL/GenBank/DDBJ databases">
        <title>Rethinking Asexuality: The Enigmatic Case of Functional Sexual Genes in Lepraria (Stereocaulaceae).</title>
        <authorList>
            <person name="Doellman M."/>
            <person name="Sun Y."/>
            <person name="Barcenas-Pena A."/>
            <person name="Lumbsch H.T."/>
            <person name="Grewe F."/>
        </authorList>
    </citation>
    <scope>NUCLEOTIDE SEQUENCE [LARGE SCALE GENOMIC DNA]</scope>
    <source>
        <strain evidence="1 2">Grewe 0041</strain>
    </source>
</reference>
<evidence type="ECO:0000313" key="1">
    <source>
        <dbReference type="EMBL" id="KAL2054627.1"/>
    </source>
</evidence>
<accession>A0ABR4B9V7</accession>
<comment type="caution">
    <text evidence="1">The sequence shown here is derived from an EMBL/GenBank/DDBJ whole genome shotgun (WGS) entry which is preliminary data.</text>
</comment>
<name>A0ABR4B9V7_9LECA</name>
<protein>
    <submittedName>
        <fullName evidence="1">Uncharacterized protein</fullName>
    </submittedName>
</protein>
<keyword evidence="2" id="KW-1185">Reference proteome</keyword>
<organism evidence="1 2">
    <name type="scientific">Lepraria finkii</name>
    <dbReference type="NCBI Taxonomy" id="1340010"/>
    <lineage>
        <taxon>Eukaryota</taxon>
        <taxon>Fungi</taxon>
        <taxon>Dikarya</taxon>
        <taxon>Ascomycota</taxon>
        <taxon>Pezizomycotina</taxon>
        <taxon>Lecanoromycetes</taxon>
        <taxon>OSLEUM clade</taxon>
        <taxon>Lecanoromycetidae</taxon>
        <taxon>Lecanorales</taxon>
        <taxon>Lecanorineae</taxon>
        <taxon>Stereocaulaceae</taxon>
        <taxon>Lepraria</taxon>
    </lineage>
</organism>